<dbReference type="Proteomes" id="UP000241764">
    <property type="component" value="Unassembled WGS sequence"/>
</dbReference>
<proteinExistence type="predicted"/>
<keyword evidence="2" id="KW-1185">Reference proteome</keyword>
<organism evidence="1 2">
    <name type="scientific">Phyllobacterium sophorae</name>
    <dbReference type="NCBI Taxonomy" id="1520277"/>
    <lineage>
        <taxon>Bacteria</taxon>
        <taxon>Pseudomonadati</taxon>
        <taxon>Pseudomonadota</taxon>
        <taxon>Alphaproteobacteria</taxon>
        <taxon>Hyphomicrobiales</taxon>
        <taxon>Phyllobacteriaceae</taxon>
        <taxon>Phyllobacterium</taxon>
    </lineage>
</organism>
<comment type="caution">
    <text evidence="1">The sequence shown here is derived from an EMBL/GenBank/DDBJ whole genome shotgun (WGS) entry which is preliminary data.</text>
</comment>
<reference evidence="2" key="1">
    <citation type="submission" date="2017-11" db="EMBL/GenBank/DDBJ databases">
        <authorList>
            <person name="Kuznetsova I."/>
            <person name="Sazanova A."/>
            <person name="Chirak E."/>
            <person name="Safronova V."/>
            <person name="Willems A."/>
        </authorList>
    </citation>
    <scope>NUCLEOTIDE SEQUENCE [LARGE SCALE GENOMIC DNA]</scope>
    <source>
        <strain evidence="2">CCBAU 03422</strain>
    </source>
</reference>
<dbReference type="AlphaFoldDB" id="A0A2P7B381"/>
<evidence type="ECO:0000313" key="2">
    <source>
        <dbReference type="Proteomes" id="UP000241764"/>
    </source>
</evidence>
<accession>A0A2P7B381</accession>
<protein>
    <submittedName>
        <fullName evidence="1">Uncharacterized protein</fullName>
    </submittedName>
</protein>
<gene>
    <name evidence="1" type="ORF">CU103_25530</name>
</gene>
<evidence type="ECO:0000313" key="1">
    <source>
        <dbReference type="EMBL" id="PSH60923.1"/>
    </source>
</evidence>
<sequence length="77" mass="8092">MADRLSMIFVSGIVGSNSIATAGRAGQSDSNVIGVLHPNTSAGSRSLIVAQITRVASAIATKWRGLRSIICMRIIYC</sequence>
<name>A0A2P7B381_9HYPH</name>
<dbReference type="EMBL" id="PGGM01000015">
    <property type="protein sequence ID" value="PSH60923.1"/>
    <property type="molecule type" value="Genomic_DNA"/>
</dbReference>